<accession>U3ADK8</accession>
<evidence type="ECO:0000313" key="8">
    <source>
        <dbReference type="EMBL" id="GAD52848.1"/>
    </source>
</evidence>
<keyword evidence="3 5" id="KW-0560">Oxidoreductase</keyword>
<dbReference type="Pfam" id="PF00389">
    <property type="entry name" value="2-Hacid_dh"/>
    <property type="match status" value="1"/>
</dbReference>
<dbReference type="EMBL" id="BATA01000037">
    <property type="protein sequence ID" value="GAD52848.1"/>
    <property type="molecule type" value="Genomic_DNA"/>
</dbReference>
<keyword evidence="9" id="KW-1185">Reference proteome</keyword>
<dbReference type="PANTHER" id="PTHR42789">
    <property type="entry name" value="D-ISOMER SPECIFIC 2-HYDROXYACID DEHYDROGENASE FAMILY PROTEIN (AFU_ORTHOLOGUE AFUA_6G10090)"/>
    <property type="match status" value="1"/>
</dbReference>
<evidence type="ECO:0000256" key="4">
    <source>
        <dbReference type="ARBA" id="ARBA00023027"/>
    </source>
</evidence>
<evidence type="ECO:0000259" key="7">
    <source>
        <dbReference type="Pfam" id="PF02826"/>
    </source>
</evidence>
<keyword evidence="4" id="KW-0520">NAD</keyword>
<dbReference type="PANTHER" id="PTHR42789:SF1">
    <property type="entry name" value="D-ISOMER SPECIFIC 2-HYDROXYACID DEHYDROGENASE FAMILY PROTEIN (AFU_ORTHOLOGUE AFUA_6G10090)"/>
    <property type="match status" value="1"/>
</dbReference>
<protein>
    <submittedName>
        <fullName evidence="8">D-3-phosphoglycerate dehydrogenase</fullName>
    </submittedName>
</protein>
<dbReference type="InterPro" id="IPR006139">
    <property type="entry name" value="D-isomer_2_OHA_DH_cat_dom"/>
</dbReference>
<keyword evidence="2" id="KW-0028">Amino-acid biosynthesis</keyword>
<proteinExistence type="inferred from homology"/>
<dbReference type="SUPFAM" id="SSF52283">
    <property type="entry name" value="Formate/glycerate dehydrogenase catalytic domain-like"/>
    <property type="match status" value="1"/>
</dbReference>
<dbReference type="GO" id="GO:0051287">
    <property type="term" value="F:NAD binding"/>
    <property type="evidence" value="ECO:0007669"/>
    <property type="project" value="InterPro"/>
</dbReference>
<dbReference type="InterPro" id="IPR029752">
    <property type="entry name" value="D-isomer_DH_CS1"/>
</dbReference>
<feature type="domain" description="D-isomer specific 2-hydroxyacid dehydrogenase catalytic" evidence="6">
    <location>
        <begin position="62"/>
        <end position="357"/>
    </location>
</feature>
<organism evidence="8 9">
    <name type="scientific">Halarchaeum acidiphilum MH1-52-1</name>
    <dbReference type="NCBI Taxonomy" id="1261545"/>
    <lineage>
        <taxon>Archaea</taxon>
        <taxon>Methanobacteriati</taxon>
        <taxon>Methanobacteriota</taxon>
        <taxon>Stenosarchaea group</taxon>
        <taxon>Halobacteria</taxon>
        <taxon>Halobacteriales</taxon>
        <taxon>Halobacteriaceae</taxon>
    </lineage>
</organism>
<dbReference type="GO" id="GO:0016616">
    <property type="term" value="F:oxidoreductase activity, acting on the CH-OH group of donors, NAD or NADP as acceptor"/>
    <property type="evidence" value="ECO:0007669"/>
    <property type="project" value="InterPro"/>
</dbReference>
<dbReference type="AlphaFoldDB" id="U3ADK8"/>
<dbReference type="InterPro" id="IPR036291">
    <property type="entry name" value="NAD(P)-bd_dom_sf"/>
</dbReference>
<gene>
    <name evidence="8" type="ORF">MBEHAL_1608</name>
</gene>
<dbReference type="GO" id="GO:0008652">
    <property type="term" value="P:amino acid biosynthetic process"/>
    <property type="evidence" value="ECO:0007669"/>
    <property type="project" value="UniProtKB-KW"/>
</dbReference>
<dbReference type="PROSITE" id="PS00671">
    <property type="entry name" value="D_2_HYDROXYACID_DH_3"/>
    <property type="match status" value="1"/>
</dbReference>
<comment type="similarity">
    <text evidence="1 5">Belongs to the D-isomer specific 2-hydroxyacid dehydrogenase family.</text>
</comment>
<dbReference type="Gene3D" id="3.40.50.720">
    <property type="entry name" value="NAD(P)-binding Rossmann-like Domain"/>
    <property type="match status" value="2"/>
</dbReference>
<dbReference type="CDD" id="cd12171">
    <property type="entry name" value="2-Hacid_dh_10"/>
    <property type="match status" value="1"/>
</dbReference>
<dbReference type="FunFam" id="3.40.50.720:FF:000203">
    <property type="entry name" value="D-3-phosphoglycerate dehydrogenase (SerA)"/>
    <property type="match status" value="1"/>
</dbReference>
<feature type="domain" description="D-isomer specific 2-hydroxyacid dehydrogenase NAD-binding" evidence="7">
    <location>
        <begin position="148"/>
        <end position="327"/>
    </location>
</feature>
<evidence type="ECO:0000256" key="2">
    <source>
        <dbReference type="ARBA" id="ARBA00022605"/>
    </source>
</evidence>
<dbReference type="Pfam" id="PF02826">
    <property type="entry name" value="2-Hacid_dh_C"/>
    <property type="match status" value="1"/>
</dbReference>
<evidence type="ECO:0000256" key="5">
    <source>
        <dbReference type="RuleBase" id="RU003719"/>
    </source>
</evidence>
<name>U3ADK8_9EURY</name>
<evidence type="ECO:0000259" key="6">
    <source>
        <dbReference type="Pfam" id="PF00389"/>
    </source>
</evidence>
<dbReference type="InterPro" id="IPR050857">
    <property type="entry name" value="D-2-hydroxyacid_DH"/>
</dbReference>
<dbReference type="SUPFAM" id="SSF51735">
    <property type="entry name" value="NAD(P)-binding Rossmann-fold domains"/>
    <property type="match status" value="1"/>
</dbReference>
<sequence>MANVEERAPRTGRTMTTTVLLCGDPQQPSEYMAEAAGFLEEHDVVFERMDWMGDASPAEFRNVTMDMETAGPGAYDTSDIATHLDGVDVLVVHKAPVSRELIEGADLDVVGAARGGTENVDVEACHDSGVTALHAPGRNRNAVADYAVSMLLSRLREIPFNHGDMIDGEWSQVFDPALLPPDVRTTTIGIVGFGHIGRGVARRLDGFDPEILAYDPFVDDESIRDGGAVPVDDLHDLLGRSDAVTLHVRLSEETGGMIGAEEFASMQESAFLVNTARGGLVDEDALVAALDDDEIAGAALDVFRAEPLPEDHPLLSRDGVVLTPHVAGSTRDAVLEGPRIVASDVEAWLRGETPEHRL</sequence>
<dbReference type="InterPro" id="IPR006140">
    <property type="entry name" value="D-isomer_DH_NAD-bd"/>
</dbReference>
<comment type="caution">
    <text evidence="8">The sequence shown here is derived from an EMBL/GenBank/DDBJ whole genome shotgun (WGS) entry which is preliminary data.</text>
</comment>
<dbReference type="Proteomes" id="UP000016986">
    <property type="component" value="Unassembled WGS sequence"/>
</dbReference>
<dbReference type="PROSITE" id="PS00065">
    <property type="entry name" value="D_2_HYDROXYACID_DH_1"/>
    <property type="match status" value="1"/>
</dbReference>
<dbReference type="InterPro" id="IPR029753">
    <property type="entry name" value="D-isomer_DH_CS"/>
</dbReference>
<evidence type="ECO:0000256" key="3">
    <source>
        <dbReference type="ARBA" id="ARBA00023002"/>
    </source>
</evidence>
<reference evidence="8 9" key="1">
    <citation type="submission" date="2013-09" db="EMBL/GenBank/DDBJ databases">
        <title>Whole genome sequencing of Halarchaeum acidiphilum strain MH1-52-1.</title>
        <authorList>
            <person name="Shimane Y."/>
            <person name="Minegishi H."/>
            <person name="Nishi S."/>
            <person name="Echigo A."/>
            <person name="Shuto A."/>
            <person name="Konishi M."/>
            <person name="Ito T."/>
            <person name="Ohkuma M."/>
            <person name="Ohta Y."/>
            <person name="Nagano Y."/>
            <person name="Tsubouchi T."/>
            <person name="Mori K."/>
            <person name="Usui K."/>
            <person name="Kamekura M."/>
            <person name="Usami R."/>
            <person name="Takaki Y."/>
            <person name="Hatada Y."/>
        </authorList>
    </citation>
    <scope>NUCLEOTIDE SEQUENCE [LARGE SCALE GENOMIC DNA]</scope>
    <source>
        <strain evidence="8 9">JCM 16109</strain>
    </source>
</reference>
<dbReference type="eggNOG" id="arCOG01754">
    <property type="taxonomic scope" value="Archaea"/>
</dbReference>
<evidence type="ECO:0000313" key="9">
    <source>
        <dbReference type="Proteomes" id="UP000016986"/>
    </source>
</evidence>
<evidence type="ECO:0000256" key="1">
    <source>
        <dbReference type="ARBA" id="ARBA00005854"/>
    </source>
</evidence>